<evidence type="ECO:0000256" key="3">
    <source>
        <dbReference type="ARBA" id="ARBA00022475"/>
    </source>
</evidence>
<proteinExistence type="inferred from homology"/>
<keyword evidence="3" id="KW-1003">Cell membrane</keyword>
<dbReference type="InterPro" id="IPR000515">
    <property type="entry name" value="MetI-like"/>
</dbReference>
<dbReference type="AlphaFoldDB" id="A0A413F737"/>
<keyword evidence="2 7" id="KW-0813">Transport</keyword>
<comment type="subcellular location">
    <subcellularLocation>
        <location evidence="1 7">Cell membrane</location>
        <topology evidence="1 7">Multi-pass membrane protein</topology>
    </subcellularLocation>
</comment>
<evidence type="ECO:0000256" key="7">
    <source>
        <dbReference type="RuleBase" id="RU363032"/>
    </source>
</evidence>
<feature type="transmembrane region" description="Helical" evidence="7">
    <location>
        <begin position="235"/>
        <end position="258"/>
    </location>
</feature>
<evidence type="ECO:0000256" key="4">
    <source>
        <dbReference type="ARBA" id="ARBA00022692"/>
    </source>
</evidence>
<feature type="domain" description="ABC transmembrane type-1" evidence="8">
    <location>
        <begin position="104"/>
        <end position="316"/>
    </location>
</feature>
<protein>
    <submittedName>
        <fullName evidence="9">Sugar ABC transporter permease</fullName>
    </submittedName>
</protein>
<evidence type="ECO:0000259" key="8">
    <source>
        <dbReference type="PROSITE" id="PS50928"/>
    </source>
</evidence>
<dbReference type="InterPro" id="IPR051393">
    <property type="entry name" value="ABC_transporter_permease"/>
</dbReference>
<dbReference type="PROSITE" id="PS50928">
    <property type="entry name" value="ABC_TM1"/>
    <property type="match status" value="1"/>
</dbReference>
<dbReference type="GO" id="GO:0005886">
    <property type="term" value="C:plasma membrane"/>
    <property type="evidence" value="ECO:0007669"/>
    <property type="project" value="UniProtKB-SubCell"/>
</dbReference>
<comment type="caution">
    <text evidence="9">The sequence shown here is derived from an EMBL/GenBank/DDBJ whole genome shotgun (WGS) entry which is preliminary data.</text>
</comment>
<accession>A0A413F737</accession>
<comment type="similarity">
    <text evidence="7">Belongs to the binding-protein-dependent transport system permease family.</text>
</comment>
<dbReference type="GO" id="GO:0055085">
    <property type="term" value="P:transmembrane transport"/>
    <property type="evidence" value="ECO:0007669"/>
    <property type="project" value="InterPro"/>
</dbReference>
<dbReference type="PANTHER" id="PTHR30193">
    <property type="entry name" value="ABC TRANSPORTER PERMEASE PROTEIN"/>
    <property type="match status" value="1"/>
</dbReference>
<evidence type="ECO:0000256" key="2">
    <source>
        <dbReference type="ARBA" id="ARBA00022448"/>
    </source>
</evidence>
<evidence type="ECO:0000256" key="5">
    <source>
        <dbReference type="ARBA" id="ARBA00022989"/>
    </source>
</evidence>
<dbReference type="Gene3D" id="1.10.3720.10">
    <property type="entry name" value="MetI-like"/>
    <property type="match status" value="1"/>
</dbReference>
<dbReference type="Pfam" id="PF00528">
    <property type="entry name" value="BPD_transp_1"/>
    <property type="match status" value="1"/>
</dbReference>
<dbReference type="EMBL" id="QSBM01000033">
    <property type="protein sequence ID" value="RGX21172.1"/>
    <property type="molecule type" value="Genomic_DNA"/>
</dbReference>
<feature type="transmembrane region" description="Helical" evidence="7">
    <location>
        <begin position="45"/>
        <end position="67"/>
    </location>
</feature>
<reference evidence="9 10" key="1">
    <citation type="submission" date="2018-08" db="EMBL/GenBank/DDBJ databases">
        <title>A genome reference for cultivated species of the human gut microbiota.</title>
        <authorList>
            <person name="Zou Y."/>
            <person name="Xue W."/>
            <person name="Luo G."/>
        </authorList>
    </citation>
    <scope>NUCLEOTIDE SEQUENCE [LARGE SCALE GENOMIC DNA]</scope>
    <source>
        <strain evidence="9 10">AF04-15</strain>
    </source>
</reference>
<dbReference type="InterPro" id="IPR035906">
    <property type="entry name" value="MetI-like_sf"/>
</dbReference>
<gene>
    <name evidence="9" type="ORF">DWV29_26910</name>
</gene>
<sequence>MRRLLKKECSFQAGVFFAPLIQAGAGKGERNMKKDKRKSGWKEHAVAWCFLLPYILFFAGFLMYPILKGMKLSLYDSTLGGKEVFIGLGNYVEMFQDSGFWESLWNTVFYVFISTPVMVVVGFIFALFINSKIKGITFIRTCLFSPYVLSMSVVTGLWIFIFQPYTGLVTRLTSCLGISEMYWLNTRGLVWVAILVTTVWWTVGFNMILFLAGLQDVPEDVYEAARIDGAGRRQILFGITIPMMKDSIALVVMLQMIASFKLFGQTYLMSGGGPGTSTRTIVHYIYETGFTNRHMGSAAAMSVAFFAVVLAASLIQNRIFSKEG</sequence>
<evidence type="ECO:0000313" key="9">
    <source>
        <dbReference type="EMBL" id="RGX21172.1"/>
    </source>
</evidence>
<name>A0A413F737_9FIRM</name>
<organism evidence="9 10">
    <name type="scientific">Enterocloster asparagiformis</name>
    <dbReference type="NCBI Taxonomy" id="333367"/>
    <lineage>
        <taxon>Bacteria</taxon>
        <taxon>Bacillati</taxon>
        <taxon>Bacillota</taxon>
        <taxon>Clostridia</taxon>
        <taxon>Lachnospirales</taxon>
        <taxon>Lachnospiraceae</taxon>
        <taxon>Enterocloster</taxon>
    </lineage>
</organism>
<dbReference type="PANTHER" id="PTHR30193:SF41">
    <property type="entry name" value="DIACETYLCHITOBIOSE UPTAKE SYSTEM PERMEASE PROTEIN NGCF"/>
    <property type="match status" value="1"/>
</dbReference>
<dbReference type="CDD" id="cd06261">
    <property type="entry name" value="TM_PBP2"/>
    <property type="match status" value="1"/>
</dbReference>
<evidence type="ECO:0000313" key="10">
    <source>
        <dbReference type="Proteomes" id="UP000283880"/>
    </source>
</evidence>
<feature type="transmembrane region" description="Helical" evidence="7">
    <location>
        <begin position="108"/>
        <end position="129"/>
    </location>
</feature>
<evidence type="ECO:0000256" key="6">
    <source>
        <dbReference type="ARBA" id="ARBA00023136"/>
    </source>
</evidence>
<keyword evidence="5 7" id="KW-1133">Transmembrane helix</keyword>
<feature type="transmembrane region" description="Helical" evidence="7">
    <location>
        <begin position="141"/>
        <end position="161"/>
    </location>
</feature>
<feature type="transmembrane region" description="Helical" evidence="7">
    <location>
        <begin position="295"/>
        <end position="315"/>
    </location>
</feature>
<dbReference type="SUPFAM" id="SSF161098">
    <property type="entry name" value="MetI-like"/>
    <property type="match status" value="1"/>
</dbReference>
<feature type="transmembrane region" description="Helical" evidence="7">
    <location>
        <begin position="189"/>
        <end position="214"/>
    </location>
</feature>
<keyword evidence="4 7" id="KW-0812">Transmembrane</keyword>
<keyword evidence="6 7" id="KW-0472">Membrane</keyword>
<evidence type="ECO:0000256" key="1">
    <source>
        <dbReference type="ARBA" id="ARBA00004651"/>
    </source>
</evidence>
<dbReference type="Proteomes" id="UP000283880">
    <property type="component" value="Unassembled WGS sequence"/>
</dbReference>
<dbReference type="OrthoDB" id="9761387at2"/>